<accession>A0A7R9B2M6</accession>
<organism evidence="2">
    <name type="scientific">Timema shepardi</name>
    <name type="common">Walking stick</name>
    <dbReference type="NCBI Taxonomy" id="629360"/>
    <lineage>
        <taxon>Eukaryota</taxon>
        <taxon>Metazoa</taxon>
        <taxon>Ecdysozoa</taxon>
        <taxon>Arthropoda</taxon>
        <taxon>Hexapoda</taxon>
        <taxon>Insecta</taxon>
        <taxon>Pterygota</taxon>
        <taxon>Neoptera</taxon>
        <taxon>Polyneoptera</taxon>
        <taxon>Phasmatodea</taxon>
        <taxon>Timematodea</taxon>
        <taxon>Timematoidea</taxon>
        <taxon>Timematidae</taxon>
        <taxon>Timema</taxon>
    </lineage>
</organism>
<feature type="region of interest" description="Disordered" evidence="1">
    <location>
        <begin position="167"/>
        <end position="189"/>
    </location>
</feature>
<name>A0A7R9B2M6_TIMSH</name>
<evidence type="ECO:0000256" key="1">
    <source>
        <dbReference type="SAM" id="MobiDB-lite"/>
    </source>
</evidence>
<gene>
    <name evidence="2" type="ORF">TSIB3V08_LOCUS8336</name>
</gene>
<feature type="region of interest" description="Disordered" evidence="1">
    <location>
        <begin position="1"/>
        <end position="50"/>
    </location>
</feature>
<feature type="compositionally biased region" description="Basic and acidic residues" evidence="1">
    <location>
        <begin position="93"/>
        <end position="154"/>
    </location>
</feature>
<feature type="compositionally biased region" description="Polar residues" evidence="1">
    <location>
        <begin position="1"/>
        <end position="24"/>
    </location>
</feature>
<proteinExistence type="predicted"/>
<dbReference type="EMBL" id="OC004260">
    <property type="protein sequence ID" value="CAD7264282.1"/>
    <property type="molecule type" value="Genomic_DNA"/>
</dbReference>
<evidence type="ECO:0000313" key="2">
    <source>
        <dbReference type="EMBL" id="CAD7264282.1"/>
    </source>
</evidence>
<feature type="region of interest" description="Disordered" evidence="1">
    <location>
        <begin position="87"/>
        <end position="154"/>
    </location>
</feature>
<sequence>MASVNNPSNGDQSHLSLTRTSSCAPSEGDICKPTCGPRNSNSPGWCGPRSSVVVRSTTRASVSGVIWPTEPTLLSGNLCRGIRVTGADSEYESDSRKIEEYKSDSRKTEEYESDSRKTEEYESDSRKTEEYESDSRKIEEYESDSRKIEEYESDSRKIEESELMVPVGQLDPFGDPGSSARVRKDRHRPGVERRFGLSHELRQGEKAGSDVVGLQVDHYRLAFARECGQHVLNDGGLENVTTSPASMAPYMAITNWGVLGRCMAIVSPGFKPTEPRRAQETRLLVDCRLLNISSVIGSLVCSERSVLDRVATEVGVPEHSSRSYLGNVALLNIIRSVQNVHLRPERKLAVVVSHLQCYNACVQAEGGHFEHFSRRSTLLEHKTWLLPQNSLSVVVSAVESAQHAFDSDLYFSTLQTPSKTLKTNSGRETSGIVTPPNGDFRMFTLFANLLLAR</sequence>
<protein>
    <submittedName>
        <fullName evidence="2">Uncharacterized protein</fullName>
    </submittedName>
</protein>
<dbReference type="AlphaFoldDB" id="A0A7R9B2M6"/>
<reference evidence="2" key="1">
    <citation type="submission" date="2020-11" db="EMBL/GenBank/DDBJ databases">
        <authorList>
            <person name="Tran Van P."/>
        </authorList>
    </citation>
    <scope>NUCLEOTIDE SEQUENCE</scope>
</reference>